<evidence type="ECO:0000313" key="5">
    <source>
        <dbReference type="EMBL" id="OSY87218.1"/>
    </source>
</evidence>
<sequence>MEEQFLTYKPKNEIVAKHISYYYFHQSFNENFERSFVYYPNFKNTITIHKDSVASRTKTSGVYTFKKDNLEVYYSSNLNLRKEVVLKGKFNKIGIVFTPLGLNYFLECALSKISSQVEFDFNYFGNEFVTEIYKVYQAAKFEDKVTLLDAFFESKYNPNLDERIQLAVKEIISSKGLTTSLEIADILKVSRKTVLRLFKTHLNCSVEDYKKLVRFRVALNHSQESKDELKLSDIAYDTHFCDQASLTNHFKSIIGKTPKSLFKNIEKLGEEDTYWTLKK</sequence>
<dbReference type="Proteomes" id="UP000194221">
    <property type="component" value="Unassembled WGS sequence"/>
</dbReference>
<dbReference type="InterPro" id="IPR050204">
    <property type="entry name" value="AraC_XylS_family_regulators"/>
</dbReference>
<evidence type="ECO:0000256" key="3">
    <source>
        <dbReference type="ARBA" id="ARBA00023163"/>
    </source>
</evidence>
<keyword evidence="1" id="KW-0805">Transcription regulation</keyword>
<keyword evidence="2" id="KW-0238">DNA-binding</keyword>
<evidence type="ECO:0000256" key="2">
    <source>
        <dbReference type="ARBA" id="ARBA00023125"/>
    </source>
</evidence>
<dbReference type="STRING" id="1635173.WH52_12200"/>
<dbReference type="InterPro" id="IPR018060">
    <property type="entry name" value="HTH_AraC"/>
</dbReference>
<comment type="caution">
    <text evidence="5">The sequence shown here is derived from an EMBL/GenBank/DDBJ whole genome shotgun (WGS) entry which is preliminary data.</text>
</comment>
<dbReference type="GO" id="GO:0003700">
    <property type="term" value="F:DNA-binding transcription factor activity"/>
    <property type="evidence" value="ECO:0007669"/>
    <property type="project" value="InterPro"/>
</dbReference>
<dbReference type="PANTHER" id="PTHR46796">
    <property type="entry name" value="HTH-TYPE TRANSCRIPTIONAL ACTIVATOR RHAS-RELATED"/>
    <property type="match status" value="1"/>
</dbReference>
<evidence type="ECO:0000313" key="6">
    <source>
        <dbReference type="Proteomes" id="UP000194221"/>
    </source>
</evidence>
<dbReference type="Gene3D" id="1.10.10.60">
    <property type="entry name" value="Homeodomain-like"/>
    <property type="match status" value="1"/>
</dbReference>
<keyword evidence="3" id="KW-0804">Transcription</keyword>
<feature type="domain" description="HTH araC/xylS-type" evidence="4">
    <location>
        <begin position="162"/>
        <end position="264"/>
    </location>
</feature>
<dbReference type="GO" id="GO:0043565">
    <property type="term" value="F:sequence-specific DNA binding"/>
    <property type="evidence" value="ECO:0007669"/>
    <property type="project" value="InterPro"/>
</dbReference>
<evidence type="ECO:0000259" key="4">
    <source>
        <dbReference type="PROSITE" id="PS01124"/>
    </source>
</evidence>
<dbReference type="SMART" id="SM00342">
    <property type="entry name" value="HTH_ARAC"/>
    <property type="match status" value="1"/>
</dbReference>
<dbReference type="InParanoid" id="A0A1Y2PC21"/>
<dbReference type="PROSITE" id="PS01124">
    <property type="entry name" value="HTH_ARAC_FAMILY_2"/>
    <property type="match status" value="1"/>
</dbReference>
<dbReference type="AlphaFoldDB" id="A0A1Y2PC21"/>
<accession>A0A1Y2PC21</accession>
<dbReference type="OrthoDB" id="662446at2"/>
<proteinExistence type="predicted"/>
<name>A0A1Y2PC21_9FLAO</name>
<evidence type="ECO:0000256" key="1">
    <source>
        <dbReference type="ARBA" id="ARBA00023015"/>
    </source>
</evidence>
<organism evidence="5 6">
    <name type="scientific">Tenacibaculum holothuriorum</name>
    <dbReference type="NCBI Taxonomy" id="1635173"/>
    <lineage>
        <taxon>Bacteria</taxon>
        <taxon>Pseudomonadati</taxon>
        <taxon>Bacteroidota</taxon>
        <taxon>Flavobacteriia</taxon>
        <taxon>Flavobacteriales</taxon>
        <taxon>Flavobacteriaceae</taxon>
        <taxon>Tenacibaculum</taxon>
    </lineage>
</organism>
<dbReference type="Pfam" id="PF12833">
    <property type="entry name" value="HTH_18"/>
    <property type="match status" value="1"/>
</dbReference>
<gene>
    <name evidence="5" type="ORF">WH52_12200</name>
</gene>
<dbReference type="PANTHER" id="PTHR46796:SF13">
    <property type="entry name" value="HTH-TYPE TRANSCRIPTIONAL ACTIVATOR RHAS"/>
    <property type="match status" value="1"/>
</dbReference>
<dbReference type="RefSeq" id="WP_086031244.1">
    <property type="nucleotide sequence ID" value="NZ_LAPZ01000013.1"/>
</dbReference>
<dbReference type="EMBL" id="LAPZ01000013">
    <property type="protein sequence ID" value="OSY87218.1"/>
    <property type="molecule type" value="Genomic_DNA"/>
</dbReference>
<protein>
    <recommendedName>
        <fullName evidence="4">HTH araC/xylS-type domain-containing protein</fullName>
    </recommendedName>
</protein>
<keyword evidence="6" id="KW-1185">Reference proteome</keyword>
<reference evidence="5 6" key="1">
    <citation type="submission" date="2015-03" db="EMBL/GenBank/DDBJ databases">
        <title>Genome sequence of Tenacibaculum sp. S2-2, isolated from intestinal microbiota of sea cucumber, Apostichopus japonicas.</title>
        <authorList>
            <person name="Shao Z."/>
            <person name="Wang L."/>
            <person name="Li X."/>
        </authorList>
    </citation>
    <scope>NUCLEOTIDE SEQUENCE [LARGE SCALE GENOMIC DNA]</scope>
    <source>
        <strain evidence="5 6">S2-2</strain>
    </source>
</reference>